<dbReference type="SUPFAM" id="SSF100950">
    <property type="entry name" value="NagB/RpiA/CoA transferase-like"/>
    <property type="match status" value="1"/>
</dbReference>
<gene>
    <name evidence="6" type="ORF">DPV93_00375</name>
</gene>
<feature type="binding site" evidence="4">
    <location>
        <begin position="12"/>
        <end position="16"/>
    </location>
    <ligand>
        <name>ATP</name>
        <dbReference type="ChEBI" id="CHEBI:30616"/>
    </ligand>
</feature>
<dbReference type="InterPro" id="IPR002698">
    <property type="entry name" value="FTHF_cligase"/>
</dbReference>
<dbReference type="PIRSF" id="PIRSF006806">
    <property type="entry name" value="FTHF_cligase"/>
    <property type="match status" value="1"/>
</dbReference>
<keyword evidence="3 4" id="KW-0067">ATP-binding</keyword>
<comment type="caution">
    <text evidence="6">The sequence shown here is derived from an EMBL/GenBank/DDBJ whole genome shotgun (WGS) entry which is preliminary data.</text>
</comment>
<evidence type="ECO:0000256" key="4">
    <source>
        <dbReference type="PIRSR" id="PIRSR006806-1"/>
    </source>
</evidence>
<feature type="binding site" evidence="4">
    <location>
        <begin position="143"/>
        <end position="151"/>
    </location>
    <ligand>
        <name>ATP</name>
        <dbReference type="ChEBI" id="CHEBI:30616"/>
    </ligand>
</feature>
<keyword evidence="5" id="KW-0479">Metal-binding</keyword>
<feature type="binding site" evidence="4">
    <location>
        <position position="58"/>
    </location>
    <ligand>
        <name>substrate</name>
    </ligand>
</feature>
<dbReference type="GO" id="GO:0035999">
    <property type="term" value="P:tetrahydrofolate interconversion"/>
    <property type="evidence" value="ECO:0007669"/>
    <property type="project" value="TreeGrafter"/>
</dbReference>
<protein>
    <recommendedName>
        <fullName evidence="5">5-formyltetrahydrofolate cyclo-ligase</fullName>
        <ecNumber evidence="5">6.3.3.2</ecNumber>
    </recommendedName>
</protein>
<proteinExistence type="inferred from homology"/>
<keyword evidence="6" id="KW-0436">Ligase</keyword>
<dbReference type="GO" id="GO:0046872">
    <property type="term" value="F:metal ion binding"/>
    <property type="evidence" value="ECO:0007669"/>
    <property type="project" value="UniProtKB-KW"/>
</dbReference>
<comment type="catalytic activity">
    <reaction evidence="5">
        <text>(6S)-5-formyl-5,6,7,8-tetrahydrofolate + ATP = (6R)-5,10-methenyltetrahydrofolate + ADP + phosphate</text>
        <dbReference type="Rhea" id="RHEA:10488"/>
        <dbReference type="ChEBI" id="CHEBI:30616"/>
        <dbReference type="ChEBI" id="CHEBI:43474"/>
        <dbReference type="ChEBI" id="CHEBI:57455"/>
        <dbReference type="ChEBI" id="CHEBI:57457"/>
        <dbReference type="ChEBI" id="CHEBI:456216"/>
        <dbReference type="EC" id="6.3.3.2"/>
    </reaction>
</comment>
<dbReference type="EMBL" id="QEPN01000001">
    <property type="protein sequence ID" value="RDE73646.1"/>
    <property type="molecule type" value="Genomic_DNA"/>
</dbReference>
<dbReference type="PANTHER" id="PTHR23407">
    <property type="entry name" value="ATPASE INHIBITOR/5-FORMYLTETRAHYDROFOLATE CYCLO-LIGASE"/>
    <property type="match status" value="1"/>
</dbReference>
<keyword evidence="2 4" id="KW-0547">Nucleotide-binding</keyword>
<dbReference type="GO" id="GO:0005524">
    <property type="term" value="F:ATP binding"/>
    <property type="evidence" value="ECO:0007669"/>
    <property type="project" value="UniProtKB-KW"/>
</dbReference>
<dbReference type="STRING" id="1035839.GCA_000238795_00151"/>
<dbReference type="PANTHER" id="PTHR23407:SF1">
    <property type="entry name" value="5-FORMYLTETRAHYDROFOLATE CYCLO-LIGASE"/>
    <property type="match status" value="1"/>
</dbReference>
<dbReference type="GO" id="GO:0009396">
    <property type="term" value="P:folic acid-containing compound biosynthetic process"/>
    <property type="evidence" value="ECO:0007669"/>
    <property type="project" value="TreeGrafter"/>
</dbReference>
<dbReference type="Pfam" id="PF01812">
    <property type="entry name" value="5-FTHF_cyc-lig"/>
    <property type="match status" value="1"/>
</dbReference>
<keyword evidence="5" id="KW-0460">Magnesium</keyword>
<evidence type="ECO:0000256" key="2">
    <source>
        <dbReference type="ARBA" id="ARBA00022741"/>
    </source>
</evidence>
<comment type="similarity">
    <text evidence="1 5">Belongs to the 5-formyltetrahydrofolate cyclo-ligase family.</text>
</comment>
<dbReference type="AlphaFoldDB" id="A0A369YP20"/>
<dbReference type="EC" id="6.3.3.2" evidence="5"/>
<comment type="cofactor">
    <cofactor evidence="5">
        <name>Mg(2+)</name>
        <dbReference type="ChEBI" id="CHEBI:18420"/>
    </cofactor>
</comment>
<dbReference type="GO" id="GO:0030272">
    <property type="term" value="F:5-formyltetrahydrofolate cyclo-ligase activity"/>
    <property type="evidence" value="ECO:0007669"/>
    <property type="project" value="UniProtKB-EC"/>
</dbReference>
<dbReference type="NCBIfam" id="TIGR02727">
    <property type="entry name" value="MTHFS_bact"/>
    <property type="match status" value="1"/>
</dbReference>
<evidence type="ECO:0000256" key="1">
    <source>
        <dbReference type="ARBA" id="ARBA00010638"/>
    </source>
</evidence>
<evidence type="ECO:0000256" key="3">
    <source>
        <dbReference type="ARBA" id="ARBA00022840"/>
    </source>
</evidence>
<dbReference type="Proteomes" id="UP000253872">
    <property type="component" value="Unassembled WGS sequence"/>
</dbReference>
<dbReference type="RefSeq" id="WP_111401310.1">
    <property type="nucleotide sequence ID" value="NZ_CAURJL010000012.1"/>
</dbReference>
<dbReference type="InterPro" id="IPR024185">
    <property type="entry name" value="FTHF_cligase-like_sf"/>
</dbReference>
<dbReference type="InterPro" id="IPR037171">
    <property type="entry name" value="NagB/RpiA_transferase-like"/>
</dbReference>
<reference evidence="6 7" key="1">
    <citation type="submission" date="2018-05" db="EMBL/GenBank/DDBJ databases">
        <title>Draft Genome Sequences for a Diverse set of 7 Haemophilus Species.</title>
        <authorList>
            <person name="Nichols M."/>
            <person name="Topaz N."/>
            <person name="Wang X."/>
            <person name="Wang X."/>
            <person name="Boxrud D."/>
        </authorList>
    </citation>
    <scope>NUCLEOTIDE SEQUENCE [LARGE SCALE GENOMIC DNA]</scope>
    <source>
        <strain evidence="6 7">C2002001239</strain>
    </source>
</reference>
<evidence type="ECO:0000313" key="6">
    <source>
        <dbReference type="EMBL" id="RDE73646.1"/>
    </source>
</evidence>
<sequence>MNTSLDSHQALRQSLRREMKIKRQQLSPIAQQQASQAIIAPALDLIAHYQAQHIAFYLPFNGEISPLALMEILHKQGKSLYLPVVHPFSMGNLLFIAYEPNDEWITHSLGMQEPKLDVRKVLPLNELDMIFTPLVACDKHNGRLGYGGGFYDRTLSQSSAISVGLAHRCQQVEELPLAAWDEPLDHLILG</sequence>
<organism evidence="6 7">
    <name type="scientific">Haemophilus sputorum</name>
    <dbReference type="NCBI Taxonomy" id="1078480"/>
    <lineage>
        <taxon>Bacteria</taxon>
        <taxon>Pseudomonadati</taxon>
        <taxon>Pseudomonadota</taxon>
        <taxon>Gammaproteobacteria</taxon>
        <taxon>Pasteurellales</taxon>
        <taxon>Pasteurellaceae</taxon>
        <taxon>Haemophilus</taxon>
    </lineage>
</organism>
<dbReference type="Gene3D" id="3.40.50.10420">
    <property type="entry name" value="NagB/RpiA/CoA transferase-like"/>
    <property type="match status" value="1"/>
</dbReference>
<accession>A0A369YP20</accession>
<evidence type="ECO:0000313" key="7">
    <source>
        <dbReference type="Proteomes" id="UP000253872"/>
    </source>
</evidence>
<name>A0A369YP20_9PAST</name>
<feature type="binding site" evidence="4">
    <location>
        <position position="63"/>
    </location>
    <ligand>
        <name>substrate</name>
    </ligand>
</feature>
<evidence type="ECO:0000256" key="5">
    <source>
        <dbReference type="RuleBase" id="RU361279"/>
    </source>
</evidence>